<organism evidence="1 2">
    <name type="scientific">Clavibacter capsici</name>
    <dbReference type="NCBI Taxonomy" id="1874630"/>
    <lineage>
        <taxon>Bacteria</taxon>
        <taxon>Bacillati</taxon>
        <taxon>Actinomycetota</taxon>
        <taxon>Actinomycetes</taxon>
        <taxon>Micrococcales</taxon>
        <taxon>Microbacteriaceae</taxon>
        <taxon>Clavibacter</taxon>
    </lineage>
</organism>
<dbReference type="Proteomes" id="UP000503164">
    <property type="component" value="Chromosome"/>
</dbReference>
<protein>
    <submittedName>
        <fullName evidence="1">GyrI-like domain-containing protein</fullName>
    </submittedName>
</protein>
<accession>A0AAE7CCS1</accession>
<proteinExistence type="predicted"/>
<dbReference type="RefSeq" id="WP_053775005.1">
    <property type="nucleotide sequence ID" value="NZ_CP012573.1"/>
</dbReference>
<evidence type="ECO:0000313" key="2">
    <source>
        <dbReference type="Proteomes" id="UP000503164"/>
    </source>
</evidence>
<sequence>MTGFPRGHDLGRIDVVTLEDAAALSRDVPLDIAAVQAAWPAFEAGFDSLRGRRMMGLVLGADRVYRMASVRLARDVDVPAHLDETVVPGGAYLRLRLRGEAPGVYERIEPAFQALFDLADPDPDRPHIEHYRRAGEVDCLVPILAADGGDGR</sequence>
<dbReference type="KEGG" id="ccap:AES38_10955"/>
<dbReference type="AlphaFoldDB" id="A0AAE7CCS1"/>
<gene>
    <name evidence="1" type="ORF">GW570_10940</name>
</gene>
<reference evidence="1 2" key="1">
    <citation type="journal article" date="2020" name="Mol. Plant Pathol.">
        <title>Plasmid composition and the chpG gene determine the virulence level of Clavibacter capsici natural isolates in pepper.</title>
        <authorList>
            <person name="Hwang I.S."/>
            <person name="Lee H.M."/>
            <person name="Oh E.J."/>
            <person name="Lee S."/>
            <person name="Heu S."/>
            <person name="Oh C.S."/>
        </authorList>
    </citation>
    <scope>NUCLEOTIDE SEQUENCE [LARGE SCALE GENOMIC DNA]</scope>
    <source>
        <strain evidence="1 2">1101</strain>
    </source>
</reference>
<name>A0AAE7CCS1_9MICO</name>
<keyword evidence="2" id="KW-1185">Reference proteome</keyword>
<evidence type="ECO:0000313" key="1">
    <source>
        <dbReference type="EMBL" id="QIS45566.1"/>
    </source>
</evidence>
<dbReference type="EMBL" id="CP048049">
    <property type="protein sequence ID" value="QIS45566.1"/>
    <property type="molecule type" value="Genomic_DNA"/>
</dbReference>